<dbReference type="InterPro" id="IPR036909">
    <property type="entry name" value="Cyt_c-like_dom_sf"/>
</dbReference>
<evidence type="ECO:0000256" key="5">
    <source>
        <dbReference type="SAM" id="MobiDB-lite"/>
    </source>
</evidence>
<dbReference type="SUPFAM" id="SSF54665">
    <property type="entry name" value="CO dehydrogenase molybdoprotein N-domain-like"/>
    <property type="match status" value="1"/>
</dbReference>
<dbReference type="InterPro" id="IPR009056">
    <property type="entry name" value="Cyt_c-like_dom"/>
</dbReference>
<dbReference type="Pfam" id="PF00034">
    <property type="entry name" value="Cytochrom_C"/>
    <property type="match status" value="2"/>
</dbReference>
<dbReference type="OrthoDB" id="9809720at2"/>
<protein>
    <submittedName>
        <fullName evidence="7">Nicotinate dehydrogenase subunit B</fullName>
    </submittedName>
</protein>
<feature type="domain" description="Cytochrome c" evidence="6">
    <location>
        <begin position="872"/>
        <end position="960"/>
    </location>
</feature>
<evidence type="ECO:0000256" key="2">
    <source>
        <dbReference type="ARBA" id="ARBA00022723"/>
    </source>
</evidence>
<keyword evidence="1 4" id="KW-0349">Heme</keyword>
<dbReference type="GO" id="GO:0046872">
    <property type="term" value="F:metal ion binding"/>
    <property type="evidence" value="ECO:0007669"/>
    <property type="project" value="UniProtKB-KW"/>
</dbReference>
<feature type="domain" description="Cytochrome c" evidence="6">
    <location>
        <begin position="737"/>
        <end position="846"/>
    </location>
</feature>
<gene>
    <name evidence="7" type="ORF">DFR37_106162</name>
</gene>
<keyword evidence="8" id="KW-1185">Reference proteome</keyword>
<keyword evidence="2 4" id="KW-0479">Metal-binding</keyword>
<dbReference type="RefSeq" id="WP_113933714.1">
    <property type="nucleotide sequence ID" value="NZ_JACCEU010000007.1"/>
</dbReference>
<dbReference type="InterPro" id="IPR036856">
    <property type="entry name" value="Ald_Oxase/Xan_DH_a/b_sf"/>
</dbReference>
<dbReference type="AlphaFoldDB" id="A0A366H9C0"/>
<comment type="caution">
    <text evidence="7">The sequence shown here is derived from an EMBL/GenBank/DDBJ whole genome shotgun (WGS) entry which is preliminary data.</text>
</comment>
<accession>A0A366H9C0</accession>
<dbReference type="PANTHER" id="PTHR35008">
    <property type="entry name" value="BLL4482 PROTEIN-RELATED"/>
    <property type="match status" value="1"/>
</dbReference>
<dbReference type="InterPro" id="IPR051459">
    <property type="entry name" value="Cytochrome_c-type_DH"/>
</dbReference>
<dbReference type="GO" id="GO:0020037">
    <property type="term" value="F:heme binding"/>
    <property type="evidence" value="ECO:0007669"/>
    <property type="project" value="InterPro"/>
</dbReference>
<keyword evidence="3 4" id="KW-0408">Iron</keyword>
<dbReference type="GO" id="GO:0009055">
    <property type="term" value="F:electron transfer activity"/>
    <property type="evidence" value="ECO:0007669"/>
    <property type="project" value="InterPro"/>
</dbReference>
<evidence type="ECO:0000313" key="8">
    <source>
        <dbReference type="Proteomes" id="UP000253628"/>
    </source>
</evidence>
<evidence type="ECO:0000256" key="1">
    <source>
        <dbReference type="ARBA" id="ARBA00022617"/>
    </source>
</evidence>
<evidence type="ECO:0000313" key="7">
    <source>
        <dbReference type="EMBL" id="RBP38868.1"/>
    </source>
</evidence>
<dbReference type="PROSITE" id="PS51007">
    <property type="entry name" value="CYTC"/>
    <property type="match status" value="3"/>
</dbReference>
<dbReference type="PANTHER" id="PTHR35008:SF8">
    <property type="entry name" value="ALCOHOL DEHYDROGENASE CYTOCHROME C SUBUNIT"/>
    <property type="match status" value="1"/>
</dbReference>
<evidence type="ECO:0000259" key="6">
    <source>
        <dbReference type="PROSITE" id="PS51007"/>
    </source>
</evidence>
<dbReference type="GO" id="GO:0016491">
    <property type="term" value="F:oxidoreductase activity"/>
    <property type="evidence" value="ECO:0007669"/>
    <property type="project" value="InterPro"/>
</dbReference>
<dbReference type="SUPFAM" id="SSF46626">
    <property type="entry name" value="Cytochrome c"/>
    <property type="match status" value="3"/>
</dbReference>
<sequence length="982" mass="104495">MTPQAAAHAPIPSIGSNDLAPPPASTLLHGVVLRPPSLLWDGVRYTGSIQHNLDVTSARQVPGVVDVVVMNNFIGVIASQARQAVHARAQVQVQWLDAATPALQAPSMEHTAAAAPRPNSISSDSHVERSYSWPQAGGLMQAWAIAHYAGGRLNIWTTCSRPDLLRAEIALLCELDISAVAIISNGQAGAHGYDVAADAALLSRWCGQPVRVQEDSSAERTPAATELQIRADAGLRPEQAREAATPASQSGNAEDRMGPRAYDYTVAAQRYNLRRPSIAALLCGCEQQAQPVGIALPAGYYPAATQHTVAPASVPIGATPDESLAAAQVFACESFFDELSRTQNSDPIETRLALLDDPTGQSLIRAVRDKANWQHRTPRTGSAATGKGFAYAHVIDNTQEPAQQVWSAWIAEVSVDKNSGLVDLTSLTVGHNAEALQNMQTPAAEGTERLEQQVRDAATKLLRGPDGFDSWGGDKQDTADYPLSLPKVELVTQGQGALNTGLGWNPRAELPAAAAIANAIYDATGVRFRQPPFDSETLKTKLAAAPGSYKKLAYTLLGGIAATVAGLVVSAMPWRSAIAPLASVDTSIYSQAAINRGRLVAAAGDCIVCHTVEGGQDNAGGRPLETPFGTVYTTNITPDVKTGIGAWSFAAFERAMREGIHRDGRKLYPAFPYTAFAKITDTDMQALYAYLMTQKPVEAAAPKTKLAFPFNIRPVLAGWNLLFHRNEVYTPDPAQSTLWNRGAYLVQGAGHCAACHSPRNALGAEKNGKNDFLGGGFADGWEAPALNTLSKAPIAWTEDTLYDYLRTGYSSLHGVAAGPMAPVVQSMAELPDSDVRAVAHYLSSLNPTVPGVETPAMQAARLEDNSRNNPAAMTHPGENLFEGACAVCHDARGGPPLFGSRPSLALNSNLHSDSPDNVIQVLLHGIEDPAVNSLGNMPGFGASMNNQQLETLLSYLRVRFAPDKPAWTDLGKKIETIRNIGH</sequence>
<dbReference type="Gene3D" id="3.30.365.10">
    <property type="entry name" value="Aldehyde oxidase/xanthine dehydrogenase, molybdopterin binding domain"/>
    <property type="match status" value="3"/>
</dbReference>
<evidence type="ECO:0000256" key="3">
    <source>
        <dbReference type="ARBA" id="ARBA00023004"/>
    </source>
</evidence>
<name>A0A366H9C0_9BURK</name>
<dbReference type="Gene3D" id="1.10.760.10">
    <property type="entry name" value="Cytochrome c-like domain"/>
    <property type="match status" value="3"/>
</dbReference>
<feature type="domain" description="Cytochrome c" evidence="6">
    <location>
        <begin position="592"/>
        <end position="695"/>
    </location>
</feature>
<dbReference type="EMBL" id="QNRQ01000006">
    <property type="protein sequence ID" value="RBP38868.1"/>
    <property type="molecule type" value="Genomic_DNA"/>
</dbReference>
<dbReference type="Proteomes" id="UP000253628">
    <property type="component" value="Unassembled WGS sequence"/>
</dbReference>
<dbReference type="SUPFAM" id="SSF56003">
    <property type="entry name" value="Molybdenum cofactor-binding domain"/>
    <property type="match status" value="1"/>
</dbReference>
<evidence type="ECO:0000256" key="4">
    <source>
        <dbReference type="PROSITE-ProRule" id="PRU00433"/>
    </source>
</evidence>
<feature type="region of interest" description="Disordered" evidence="5">
    <location>
        <begin position="230"/>
        <end position="258"/>
    </location>
</feature>
<reference evidence="7 8" key="1">
    <citation type="submission" date="2018-06" db="EMBL/GenBank/DDBJ databases">
        <title>Genomic Encyclopedia of Type Strains, Phase IV (KMG-IV): sequencing the most valuable type-strain genomes for metagenomic binning, comparative biology and taxonomic classification.</title>
        <authorList>
            <person name="Goeker M."/>
        </authorList>
    </citation>
    <scope>NUCLEOTIDE SEQUENCE [LARGE SCALE GENOMIC DNA]</scope>
    <source>
        <strain evidence="7 8">DSM 25520</strain>
    </source>
</reference>
<proteinExistence type="predicted"/>
<organism evidence="7 8">
    <name type="scientific">Eoetvoesiella caeni</name>
    <dbReference type="NCBI Taxonomy" id="645616"/>
    <lineage>
        <taxon>Bacteria</taxon>
        <taxon>Pseudomonadati</taxon>
        <taxon>Pseudomonadota</taxon>
        <taxon>Betaproteobacteria</taxon>
        <taxon>Burkholderiales</taxon>
        <taxon>Alcaligenaceae</taxon>
        <taxon>Eoetvoesiella</taxon>
    </lineage>
</organism>
<dbReference type="InterPro" id="IPR037165">
    <property type="entry name" value="AldOxase/xan_DH_Mopterin-bd_sf"/>
</dbReference>
<dbReference type="Pfam" id="PF13442">
    <property type="entry name" value="Cytochrome_CBB3"/>
    <property type="match status" value="1"/>
</dbReference>